<dbReference type="PROSITE" id="PS50020">
    <property type="entry name" value="WW_DOMAIN_2"/>
    <property type="match status" value="1"/>
</dbReference>
<dbReference type="CDD" id="cd19172">
    <property type="entry name" value="SET_SETD2"/>
    <property type="match status" value="1"/>
</dbReference>
<keyword evidence="9" id="KW-0805">Transcription regulation</keyword>
<dbReference type="EMBL" id="LR791885">
    <property type="protein sequence ID" value="CAB3267747.1"/>
    <property type="molecule type" value="mRNA"/>
</dbReference>
<dbReference type="GO" id="GO:0140955">
    <property type="term" value="F:histone H3K36 trimethyltransferase activity"/>
    <property type="evidence" value="ECO:0007669"/>
    <property type="project" value="UniProtKB-EC"/>
</dbReference>
<keyword evidence="11" id="KW-0539">Nucleus</keyword>
<dbReference type="GO" id="GO:0032259">
    <property type="term" value="P:methylation"/>
    <property type="evidence" value="ECO:0007669"/>
    <property type="project" value="UniProtKB-KW"/>
</dbReference>
<feature type="region of interest" description="Disordered" evidence="12">
    <location>
        <begin position="1674"/>
        <end position="1699"/>
    </location>
</feature>
<evidence type="ECO:0000259" key="15">
    <source>
        <dbReference type="PROSITE" id="PS50868"/>
    </source>
</evidence>
<evidence type="ECO:0000256" key="2">
    <source>
        <dbReference type="ARBA" id="ARBA00004286"/>
    </source>
</evidence>
<comment type="subcellular location">
    <subcellularLocation>
        <location evidence="2">Chromosome</location>
    </subcellularLocation>
    <subcellularLocation>
        <location evidence="1">Nucleus</location>
    </subcellularLocation>
</comment>
<evidence type="ECO:0000256" key="7">
    <source>
        <dbReference type="ARBA" id="ARBA00022691"/>
    </source>
</evidence>
<dbReference type="GO" id="GO:0005694">
    <property type="term" value="C:chromosome"/>
    <property type="evidence" value="ECO:0007669"/>
    <property type="project" value="UniProtKB-SubCell"/>
</dbReference>
<dbReference type="PANTHER" id="PTHR46711">
    <property type="entry name" value="HISTONE-LYSINE N-METHYLTRANSFERASE SETD2"/>
    <property type="match status" value="1"/>
</dbReference>
<feature type="region of interest" description="Disordered" evidence="12">
    <location>
        <begin position="106"/>
        <end position="300"/>
    </location>
</feature>
<dbReference type="InterPro" id="IPR044437">
    <property type="entry name" value="SETD2/Set2_SET"/>
</dbReference>
<proteinExistence type="evidence at transcript level"/>
<feature type="domain" description="Post-SET" evidence="15">
    <location>
        <begin position="1015"/>
        <end position="1031"/>
    </location>
</feature>
<dbReference type="InterPro" id="IPR001214">
    <property type="entry name" value="SET_dom"/>
</dbReference>
<dbReference type="Pfam" id="PF00397">
    <property type="entry name" value="WW"/>
    <property type="match status" value="1"/>
</dbReference>
<keyword evidence="4" id="KW-0158">Chromosome</keyword>
<feature type="region of interest" description="Disordered" evidence="12">
    <location>
        <begin position="1721"/>
        <end position="1755"/>
    </location>
</feature>
<dbReference type="Gene3D" id="2.170.270.10">
    <property type="entry name" value="SET domain"/>
    <property type="match status" value="1"/>
</dbReference>
<keyword evidence="5 17" id="KW-0489">Methyltransferase</keyword>
<dbReference type="InterPro" id="IPR006560">
    <property type="entry name" value="AWS_dom"/>
</dbReference>
<feature type="compositionally biased region" description="Basic and acidic residues" evidence="12">
    <location>
        <begin position="181"/>
        <end position="203"/>
    </location>
</feature>
<dbReference type="Pfam" id="PF17907">
    <property type="entry name" value="AWS"/>
    <property type="match status" value="1"/>
</dbReference>
<dbReference type="PROSITE" id="PS50280">
    <property type="entry name" value="SET"/>
    <property type="match status" value="1"/>
</dbReference>
<dbReference type="InterPro" id="IPR003616">
    <property type="entry name" value="Post-SET_dom"/>
</dbReference>
<dbReference type="Pfam" id="PF00856">
    <property type="entry name" value="SET"/>
    <property type="match status" value="1"/>
</dbReference>
<keyword evidence="8" id="KW-0156">Chromatin regulator</keyword>
<feature type="compositionally biased region" description="Polar residues" evidence="12">
    <location>
        <begin position="356"/>
        <end position="378"/>
    </location>
</feature>
<organism evidence="17">
    <name type="scientific">Phallusia mammillata</name>
    <dbReference type="NCBI Taxonomy" id="59560"/>
    <lineage>
        <taxon>Eukaryota</taxon>
        <taxon>Metazoa</taxon>
        <taxon>Chordata</taxon>
        <taxon>Tunicata</taxon>
        <taxon>Ascidiacea</taxon>
        <taxon>Phlebobranchia</taxon>
        <taxon>Ascidiidae</taxon>
        <taxon>Phallusia</taxon>
    </lineage>
</organism>
<dbReference type="InterPro" id="IPR013257">
    <property type="entry name" value="SRI"/>
</dbReference>
<evidence type="ECO:0000313" key="17">
    <source>
        <dbReference type="EMBL" id="CAB3267747.1"/>
    </source>
</evidence>
<reference evidence="17" key="1">
    <citation type="submission" date="2020-04" db="EMBL/GenBank/DDBJ databases">
        <authorList>
            <person name="Neveu A P."/>
        </authorList>
    </citation>
    <scope>NUCLEOTIDE SEQUENCE</scope>
    <source>
        <tissue evidence="17">Whole embryo</tissue>
    </source>
</reference>
<feature type="region of interest" description="Disordered" evidence="12">
    <location>
        <begin position="1289"/>
        <end position="1469"/>
    </location>
</feature>
<feature type="compositionally biased region" description="Basic and acidic residues" evidence="12">
    <location>
        <begin position="115"/>
        <end position="135"/>
    </location>
</feature>
<dbReference type="Gene3D" id="1.10.1740.100">
    <property type="entry name" value="Set2, Rpb1 interacting domain"/>
    <property type="match status" value="1"/>
</dbReference>
<evidence type="ECO:0000256" key="6">
    <source>
        <dbReference type="ARBA" id="ARBA00022679"/>
    </source>
</evidence>
<feature type="domain" description="WW" evidence="13">
    <location>
        <begin position="1692"/>
        <end position="1725"/>
    </location>
</feature>
<evidence type="ECO:0000259" key="13">
    <source>
        <dbReference type="PROSITE" id="PS50020"/>
    </source>
</evidence>
<evidence type="ECO:0000256" key="1">
    <source>
        <dbReference type="ARBA" id="ARBA00004123"/>
    </source>
</evidence>
<feature type="region of interest" description="Disordered" evidence="12">
    <location>
        <begin position="356"/>
        <end position="422"/>
    </location>
</feature>
<dbReference type="SMART" id="SM00508">
    <property type="entry name" value="PostSET"/>
    <property type="match status" value="1"/>
</dbReference>
<dbReference type="InterPro" id="IPR036020">
    <property type="entry name" value="WW_dom_sf"/>
</dbReference>
<feature type="compositionally biased region" description="Basic residues" evidence="12">
    <location>
        <begin position="168"/>
        <end position="180"/>
    </location>
</feature>
<dbReference type="InterPro" id="IPR046341">
    <property type="entry name" value="SET_dom_sf"/>
</dbReference>
<feature type="compositionally biased region" description="Basic and acidic residues" evidence="12">
    <location>
        <begin position="405"/>
        <end position="422"/>
    </location>
</feature>
<feature type="domain" description="AWS" evidence="16">
    <location>
        <begin position="839"/>
        <end position="889"/>
    </location>
</feature>
<feature type="region of interest" description="Disordered" evidence="12">
    <location>
        <begin position="43"/>
        <end position="65"/>
    </location>
</feature>
<feature type="compositionally biased region" description="Basic and acidic residues" evidence="12">
    <location>
        <begin position="1382"/>
        <end position="1402"/>
    </location>
</feature>
<evidence type="ECO:0000256" key="9">
    <source>
        <dbReference type="ARBA" id="ARBA00023015"/>
    </source>
</evidence>
<evidence type="ECO:0000256" key="10">
    <source>
        <dbReference type="ARBA" id="ARBA00023163"/>
    </source>
</evidence>
<dbReference type="PROSITE" id="PS50868">
    <property type="entry name" value="POST_SET"/>
    <property type="match status" value="1"/>
</dbReference>
<feature type="compositionally biased region" description="Polar residues" evidence="12">
    <location>
        <begin position="1317"/>
        <end position="1333"/>
    </location>
</feature>
<dbReference type="GO" id="GO:0006355">
    <property type="term" value="P:regulation of DNA-templated transcription"/>
    <property type="evidence" value="ECO:0007669"/>
    <property type="project" value="InterPro"/>
</dbReference>
<keyword evidence="6 17" id="KW-0808">Transferase</keyword>
<keyword evidence="7" id="KW-0949">S-adenosyl-L-methionine</keyword>
<feature type="domain" description="SET" evidence="14">
    <location>
        <begin position="891"/>
        <end position="1008"/>
    </location>
</feature>
<dbReference type="Gene3D" id="2.20.70.10">
    <property type="match status" value="1"/>
</dbReference>
<gene>
    <name evidence="17" type="primary">Whsc1</name>
</gene>
<name>A0A6F9DWB6_9ASCI</name>
<feature type="region of interest" description="Disordered" evidence="12">
    <location>
        <begin position="1198"/>
        <end position="1248"/>
    </location>
</feature>
<dbReference type="SMART" id="SM00317">
    <property type="entry name" value="SET"/>
    <property type="match status" value="1"/>
</dbReference>
<feature type="compositionally biased region" description="Basic and acidic residues" evidence="12">
    <location>
        <begin position="1414"/>
        <end position="1434"/>
    </location>
</feature>
<dbReference type="PROSITE" id="PS01159">
    <property type="entry name" value="WW_DOMAIN_1"/>
    <property type="match status" value="1"/>
</dbReference>
<feature type="compositionally biased region" description="Basic and acidic residues" evidence="12">
    <location>
        <begin position="217"/>
        <end position="241"/>
    </location>
</feature>
<feature type="compositionally biased region" description="Basic and acidic residues" evidence="12">
    <location>
        <begin position="1206"/>
        <end position="1216"/>
    </location>
</feature>
<protein>
    <recommendedName>
        <fullName evidence="3">[histone H3]-lysine(36) N-trimethyltransferase</fullName>
        <ecNumber evidence="3">2.1.1.359</ecNumber>
    </recommendedName>
</protein>
<dbReference type="InterPro" id="IPR038190">
    <property type="entry name" value="SRI_sf"/>
</dbReference>
<feature type="compositionally biased region" description="Basic and acidic residues" evidence="12">
    <location>
        <begin position="1335"/>
        <end position="1373"/>
    </location>
</feature>
<dbReference type="SUPFAM" id="SSF82199">
    <property type="entry name" value="SET domain"/>
    <property type="match status" value="1"/>
</dbReference>
<evidence type="ECO:0000256" key="12">
    <source>
        <dbReference type="SAM" id="MobiDB-lite"/>
    </source>
</evidence>
<dbReference type="PROSITE" id="PS51215">
    <property type="entry name" value="AWS"/>
    <property type="match status" value="1"/>
</dbReference>
<evidence type="ECO:0000259" key="16">
    <source>
        <dbReference type="PROSITE" id="PS51215"/>
    </source>
</evidence>
<dbReference type="SMART" id="SM00570">
    <property type="entry name" value="AWS"/>
    <property type="match status" value="1"/>
</dbReference>
<keyword evidence="10" id="KW-0804">Transcription</keyword>
<evidence type="ECO:0000259" key="14">
    <source>
        <dbReference type="PROSITE" id="PS50280"/>
    </source>
</evidence>
<dbReference type="SUPFAM" id="SSF51045">
    <property type="entry name" value="WW domain"/>
    <property type="match status" value="1"/>
</dbReference>
<evidence type="ECO:0000256" key="4">
    <source>
        <dbReference type="ARBA" id="ARBA00022454"/>
    </source>
</evidence>
<dbReference type="PANTHER" id="PTHR46711:SF1">
    <property type="entry name" value="HISTONE-LYSINE N-METHYLTRANSFERASE SETD2"/>
    <property type="match status" value="1"/>
</dbReference>
<sequence>MGGGNHVKGVPLQGFKGFKLKGNCQILIKSNFKNATSKPIAVKKEEKVTNSSSNSIKLPSPKFSPPKPLMPMLSMLSNDISPAKKLLSNTNHAVVKEPVVTVKSFSEPRITPKTPNKDTEKHSTHDSSRLEERTKFKPHSNLSSSEISNRHRSPPRNRQSQPHDRHSQNYRKHSRSHDRRPHSSDERYSPKRRKSSDNREKPRSGKKRQLSNGALTKTERAGERTKHNYERRLHRSRSPEKHKSKKPRTNLSDGDIETNDLHNKSPSRHAAKHDTMSPEQTEGAENKITKTSQKPVVPKSAVPLASIGCWLDDAREEDEEDFNLGSPRKLDPKSPTCSVDIENQSNRNVFDSFLSNQQSEASPLSSTSDSNPAKTIISNDMPEESTLSDNERTSEELDSTSTEARLAETDPTDKNSHMDQKLHPETNSILAKLESELVDNFATDKHNVDAPSVKLVGNESTFQRTNEISECPTVDQPAINGDVENNITEDIQSSEMPSPFDEHTLKSQRCDLESTKHSPVGLFDQLNSEMPREVSPSSALVENSIQTVSTQILNDAQEIGKPSSDLTLQTYEQANNKPMLPAKKRCRDWFKSLAEEEKRKDEEVKTLSSVAAIDTVTTERKTDEVEVDGICNNTITETCPASPESPLFSPGSESPLQAPQMTAFDDLSSASGTEDYDPVVEIRIPIDGEENNFQENSKMDVAPLEGEMEENPAIKDHGNQEISAITNSELESDVVSDASMLDEGCRRSARIKTKQEKTKPRITSRLNCESAAAKPDLEVGLKISSSPIVDHMTSSINAVISNKIETGEISAEEKPPSFEVIAENIYLALKKKSRVRKEIRRMVCECANSEDDGKPPCGENCLNRLLMIECSSRCPFADQCSNKRFQRFEYEPTEVFRTSWKGWGLQASQAIGAGNLVMEYCGEVLDQIHFERRSQVYSMENQQHFYFMALSQDEIIDAMYKGNISRFINHSCDPNCETQKWTVNGRLRVGFFSIRNIDKGEEITFDYQFERYGKEAQKCYCGSSNCRGYLGKAPSENDELDDTKWKKWDTSLATIPTVDVELEKQLNKKKKKRAFADNTLESEIFRLRTGLQTDKDVLLLSRSMVRCDTMEQRHLCLKVLCTTENQACLRSFLQLHGLPLLWSWMVDLSATSTSDIDSTTSNLRIEILNTLSVLPITNKNILEDSKVLPMVKRWSEEEQSIQESMQAKKNDPEPVKEPVASSEQSNTADAAELTEPKSEQMETENDVPKLEVIPEQVNETSNHLELSQKISALTEKLLDLWKDLKEIYRIPKRQRSPIKMPPGGDSERSLEDRSSSQASSPSVGNHGDSNQGDWSARHHDNDRDKSPLRSKSRFDRDGGREWDKNRQRDGDKRGSRRSPTRRLRESESKYGRQSSNEREDAGKYSWLNESASRMSREEHRRQFERDARNREDDKKKHKDSSLAPSSGLLVWPQPANSNPSQAALGQQSILGNPPGVISALPDSATFTPSGYSGNLIQINPIPEPSVLPNPAVYTNQDPQQTTFAYAADSQVLLQNAPAAPPTFLPTDQQCQSITVIGAPAAPTQKPILHLEPTRTTPENFAAILHSFPQAATYPSGISVLASHANQAIVLLTTDQLNALLTNLPVPEPIVQQQPTLTVNPPGQVPAVVTNTAPAAEHSVVLPEVNDLSLEELSTVSETASKAASPPRDPRPPRLPPNWKTASDADGCVYYYHVITRQTQWDPPTWDGTEEDLVGKKEGEMDISSTPTSEDGVKKLNDKLTGSASIASDTESAKKSREAFRSQMSQHVVQCLSAYRKSDCKIGRITSTDDFKHLARKLTHNVLTKEIKQVQVWEDLECNANVKHKAKEYVRKYMAKCGPIYKGRDDDPR</sequence>
<evidence type="ECO:0000256" key="8">
    <source>
        <dbReference type="ARBA" id="ARBA00022853"/>
    </source>
</evidence>
<dbReference type="InterPro" id="IPR001202">
    <property type="entry name" value="WW_dom"/>
</dbReference>
<feature type="compositionally biased region" description="Polar residues" evidence="12">
    <location>
        <begin position="1454"/>
        <end position="1469"/>
    </location>
</feature>
<evidence type="ECO:0000256" key="5">
    <source>
        <dbReference type="ARBA" id="ARBA00022603"/>
    </source>
</evidence>
<feature type="compositionally biased region" description="Basic and acidic residues" evidence="12">
    <location>
        <begin position="1305"/>
        <end position="1314"/>
    </location>
</feature>
<feature type="region of interest" description="Disordered" evidence="12">
    <location>
        <begin position="318"/>
        <end position="340"/>
    </location>
</feature>
<evidence type="ECO:0000256" key="3">
    <source>
        <dbReference type="ARBA" id="ARBA00012178"/>
    </source>
</evidence>
<dbReference type="EC" id="2.1.1.359" evidence="3"/>
<accession>A0A6F9DWB6</accession>
<dbReference type="CDD" id="cd00201">
    <property type="entry name" value="WW"/>
    <property type="match status" value="1"/>
</dbReference>
<dbReference type="SMART" id="SM00456">
    <property type="entry name" value="WW"/>
    <property type="match status" value="1"/>
</dbReference>
<dbReference type="InterPro" id="IPR042294">
    <property type="entry name" value="SETD2_animal"/>
</dbReference>
<dbReference type="Pfam" id="PF08236">
    <property type="entry name" value="SRI"/>
    <property type="match status" value="1"/>
</dbReference>
<evidence type="ECO:0000256" key="11">
    <source>
        <dbReference type="ARBA" id="ARBA00023242"/>
    </source>
</evidence>
<dbReference type="GO" id="GO:0005634">
    <property type="term" value="C:nucleus"/>
    <property type="evidence" value="ECO:0007669"/>
    <property type="project" value="UniProtKB-SubCell"/>
</dbReference>